<sequence>MTILRQRDLALDRTNWTIGRSDVNILTLALVTRRFASRCSSRCSAIAATRPASNASPL</sequence>
<keyword evidence="2" id="KW-1185">Reference proteome</keyword>
<dbReference type="RefSeq" id="WP_207353051.1">
    <property type="nucleotide sequence ID" value="NZ_JAFMPY010000042.1"/>
</dbReference>
<protein>
    <submittedName>
        <fullName evidence="1">Uncharacterized protein</fullName>
    </submittedName>
</protein>
<accession>A0ABS3J9R9</accession>
<gene>
    <name evidence="1" type="ORF">J1C47_22440</name>
</gene>
<evidence type="ECO:0000313" key="1">
    <source>
        <dbReference type="EMBL" id="MBO0906419.1"/>
    </source>
</evidence>
<dbReference type="EMBL" id="JAFMPY010000042">
    <property type="protein sequence ID" value="MBO0906419.1"/>
    <property type="molecule type" value="Genomic_DNA"/>
</dbReference>
<evidence type="ECO:0000313" key="2">
    <source>
        <dbReference type="Proteomes" id="UP000664288"/>
    </source>
</evidence>
<proteinExistence type="predicted"/>
<reference evidence="1 2" key="1">
    <citation type="submission" date="2021-03" db="EMBL/GenBank/DDBJ databases">
        <title>Whole genome sequence of Jiella sp. MQZ13P-4.</title>
        <authorList>
            <person name="Tuo L."/>
        </authorList>
    </citation>
    <scope>NUCLEOTIDE SEQUENCE [LARGE SCALE GENOMIC DNA]</scope>
    <source>
        <strain evidence="1 2">MQZ13P-4</strain>
    </source>
</reference>
<dbReference type="Proteomes" id="UP000664288">
    <property type="component" value="Unassembled WGS sequence"/>
</dbReference>
<name>A0ABS3J9R9_9HYPH</name>
<organism evidence="1 2">
    <name type="scientific">Jiella sonneratiae</name>
    <dbReference type="NCBI Taxonomy" id="2816856"/>
    <lineage>
        <taxon>Bacteria</taxon>
        <taxon>Pseudomonadati</taxon>
        <taxon>Pseudomonadota</taxon>
        <taxon>Alphaproteobacteria</taxon>
        <taxon>Hyphomicrobiales</taxon>
        <taxon>Aurantimonadaceae</taxon>
        <taxon>Jiella</taxon>
    </lineage>
</organism>
<comment type="caution">
    <text evidence="1">The sequence shown here is derived from an EMBL/GenBank/DDBJ whole genome shotgun (WGS) entry which is preliminary data.</text>
</comment>